<organism evidence="1">
    <name type="scientific">viral metagenome</name>
    <dbReference type="NCBI Taxonomy" id="1070528"/>
    <lineage>
        <taxon>unclassified sequences</taxon>
        <taxon>metagenomes</taxon>
        <taxon>organismal metagenomes</taxon>
    </lineage>
</organism>
<protein>
    <submittedName>
        <fullName evidence="1">Uncharacterized protein</fullName>
    </submittedName>
</protein>
<dbReference type="AlphaFoldDB" id="A0A6C0E564"/>
<sequence>MPLQSPKKQEDGYLMALSSPIQAPSLVCDLSGWTFSEEWQTWAGSLRKQLLGEMLGHGSWFSRPPRRDLLEPLFKPWDSMAPAVPGVGKAVWSLKGLLMTAKAITPVWTVDFTPDLDTISLFEDDTREIQLAELEVENAPTTMLRRDHDARKFLAKERVREARLKAQIAEHMAAKEEARYVKLFGELEDDESHFSEYDLSDGSESDAPSSL</sequence>
<dbReference type="EMBL" id="MN739743">
    <property type="protein sequence ID" value="QHT24307.1"/>
    <property type="molecule type" value="Genomic_DNA"/>
</dbReference>
<name>A0A6C0E564_9ZZZZ</name>
<evidence type="ECO:0000313" key="1">
    <source>
        <dbReference type="EMBL" id="QHT24307.1"/>
    </source>
</evidence>
<accession>A0A6C0E564</accession>
<reference evidence="1" key="1">
    <citation type="journal article" date="2020" name="Nature">
        <title>Giant virus diversity and host interactions through global metagenomics.</title>
        <authorList>
            <person name="Schulz F."/>
            <person name="Roux S."/>
            <person name="Paez-Espino D."/>
            <person name="Jungbluth S."/>
            <person name="Walsh D.A."/>
            <person name="Denef V.J."/>
            <person name="McMahon K.D."/>
            <person name="Konstantinidis K.T."/>
            <person name="Eloe-Fadrosh E.A."/>
            <person name="Kyrpides N.C."/>
            <person name="Woyke T."/>
        </authorList>
    </citation>
    <scope>NUCLEOTIDE SEQUENCE</scope>
    <source>
        <strain evidence="1">GVMAG-M-3300023179-138</strain>
    </source>
</reference>
<proteinExistence type="predicted"/>